<organism evidence="2 3">
    <name type="scientific">Lymnaea stagnalis</name>
    <name type="common">Great pond snail</name>
    <name type="synonym">Helix stagnalis</name>
    <dbReference type="NCBI Taxonomy" id="6523"/>
    <lineage>
        <taxon>Eukaryota</taxon>
        <taxon>Metazoa</taxon>
        <taxon>Spiralia</taxon>
        <taxon>Lophotrochozoa</taxon>
        <taxon>Mollusca</taxon>
        <taxon>Gastropoda</taxon>
        <taxon>Heterobranchia</taxon>
        <taxon>Euthyneura</taxon>
        <taxon>Panpulmonata</taxon>
        <taxon>Hygrophila</taxon>
        <taxon>Lymnaeoidea</taxon>
        <taxon>Lymnaeidae</taxon>
        <taxon>Lymnaea</taxon>
    </lineage>
</organism>
<dbReference type="Proteomes" id="UP001497497">
    <property type="component" value="Unassembled WGS sequence"/>
</dbReference>
<accession>A0AAV2H376</accession>
<keyword evidence="3" id="KW-1185">Reference proteome</keyword>
<dbReference type="EMBL" id="CAXITT010000010">
    <property type="protein sequence ID" value="CAL1526952.1"/>
    <property type="molecule type" value="Genomic_DNA"/>
</dbReference>
<feature type="compositionally biased region" description="Polar residues" evidence="1">
    <location>
        <begin position="958"/>
        <end position="988"/>
    </location>
</feature>
<evidence type="ECO:0000313" key="3">
    <source>
        <dbReference type="Proteomes" id="UP001497497"/>
    </source>
</evidence>
<feature type="region of interest" description="Disordered" evidence="1">
    <location>
        <begin position="714"/>
        <end position="772"/>
    </location>
</feature>
<evidence type="ECO:0000256" key="1">
    <source>
        <dbReference type="SAM" id="MobiDB-lite"/>
    </source>
</evidence>
<protein>
    <submittedName>
        <fullName evidence="2">Uncharacterized protein</fullName>
    </submittedName>
</protein>
<dbReference type="InterPro" id="IPR011990">
    <property type="entry name" value="TPR-like_helical_dom_sf"/>
</dbReference>
<feature type="compositionally biased region" description="Polar residues" evidence="1">
    <location>
        <begin position="720"/>
        <end position="772"/>
    </location>
</feature>
<reference evidence="2 3" key="1">
    <citation type="submission" date="2024-04" db="EMBL/GenBank/DDBJ databases">
        <authorList>
            <consortium name="Genoscope - CEA"/>
            <person name="William W."/>
        </authorList>
    </citation>
    <scope>NUCLEOTIDE SEQUENCE [LARGE SCALE GENOMIC DNA]</scope>
</reference>
<feature type="compositionally biased region" description="Polar residues" evidence="1">
    <location>
        <begin position="837"/>
        <end position="852"/>
    </location>
</feature>
<evidence type="ECO:0000313" key="2">
    <source>
        <dbReference type="EMBL" id="CAL1526952.1"/>
    </source>
</evidence>
<feature type="region of interest" description="Disordered" evidence="1">
    <location>
        <begin position="788"/>
        <end position="870"/>
    </location>
</feature>
<name>A0AAV2H376_LYMST</name>
<feature type="region of interest" description="Disordered" evidence="1">
    <location>
        <begin position="958"/>
        <end position="991"/>
    </location>
</feature>
<feature type="compositionally biased region" description="Polar residues" evidence="1">
    <location>
        <begin position="789"/>
        <end position="830"/>
    </location>
</feature>
<proteinExistence type="predicted"/>
<dbReference type="SUPFAM" id="SSF48452">
    <property type="entry name" value="TPR-like"/>
    <property type="match status" value="1"/>
</dbReference>
<sequence length="1025" mass="116084">MCESLELVQAKRRISNFVSNMREFPCSFNLGDATILDGPLNIARPTLRDDTWLFLKKHLREEDDDDDAELIQRVWRQNVLVRVHAELHNVRKSLKFCTDLVHTLPDNLVAHANLAFVYLLKGDMSMAETQLSLIKERKFSDDARLDAVAEQCYTYFKISGNDKNLTSATELIKYVLRFRPKDDRLRLMLAVLYRRLSRYKKNMGRDQSANRVGYVTKSVEELKLLRTLSSSTQIKAVAIIELALLKKDMRLLEEWEKTRLMGAESVEDLCALAIGLSPTSTIVLTTAGQILVTLRKMCRAEKILTQILEKRTCPKAYLYLGILYQNKAVQFEQERVYKTIRRESVDLQKLALPEYKVRLIKLLTDITGNILFFSDDNILIQQTLNIFKMCINMDFCDDEMLRKIALKFMQCRDYITALKVCQKLVREDRSCAQQTTCHSVMYHMAAICCSQMASTLQDEKEQEKLYSMAEGMILSSIRVMASLVSKQSDLKTRNELWGLFRQKPDIQEMDIKDSVVSNNESLGQLVAYYKEAVPVLKALVDKPEGSWLDIGNLERDLTFCEAEGITKALLYLDFLKLKGDKACQLTWQNSSVVRSIKLDAAKKVLRHHQADDNPDPIWQEIFNEEYELEPQVKLAPLGRLDALLQLKTYDVVIVGTEDELTRQVVECLKDIFGQVLGMIVLDVAQLPSLEQQMVVSSSAQVVIFVMNVNTRGKLADESRQPTQPIEPTKQSSRSKQPMETFENSQSNLTIEQPSESSQSCHLMEPSNHNSQLNQNIKPCIERRQAKQIFESSDQSSKANQLTELSNQISQSKQPFEASNESSQSKQTFKASNERSQSKQPFESSNESSQSKQPFEASSESSESSEPIQPDAEKVDLNSGFVAIRHACLNLHDHENSPKQILNIFTGPFSTQGSPRELRGHQSLHLTCNDLKVMSFMSPGVDTFESNFSDDIPTLLTGGSVNDRPISNVTGGSANDRPISNQTGASSNAPPDLVIHKTDSKVNNDASVKVVMKIFKGIVRQLPYDI</sequence>
<comment type="caution">
    <text evidence="2">The sequence shown here is derived from an EMBL/GenBank/DDBJ whole genome shotgun (WGS) entry which is preliminary data.</text>
</comment>
<dbReference type="AlphaFoldDB" id="A0AAV2H376"/>
<gene>
    <name evidence="2" type="ORF">GSLYS_00001129001</name>
</gene>
<dbReference type="Gene3D" id="1.25.40.10">
    <property type="entry name" value="Tetratricopeptide repeat domain"/>
    <property type="match status" value="1"/>
</dbReference>